<dbReference type="AlphaFoldDB" id="A0A381XEY6"/>
<name>A0A381XEY6_9ZZZZ</name>
<gene>
    <name evidence="1" type="ORF">METZ01_LOCUS116132</name>
</gene>
<dbReference type="EMBL" id="UINC01014927">
    <property type="protein sequence ID" value="SVA63278.1"/>
    <property type="molecule type" value="Genomic_DNA"/>
</dbReference>
<evidence type="ECO:0000313" key="1">
    <source>
        <dbReference type="EMBL" id="SVA63278.1"/>
    </source>
</evidence>
<feature type="non-terminal residue" evidence="1">
    <location>
        <position position="56"/>
    </location>
</feature>
<proteinExistence type="predicted"/>
<accession>A0A381XEY6</accession>
<dbReference type="PROSITE" id="PS51257">
    <property type="entry name" value="PROKAR_LIPOPROTEIN"/>
    <property type="match status" value="1"/>
</dbReference>
<reference evidence="1" key="1">
    <citation type="submission" date="2018-05" db="EMBL/GenBank/DDBJ databases">
        <authorList>
            <person name="Lanie J.A."/>
            <person name="Ng W.-L."/>
            <person name="Kazmierczak K.M."/>
            <person name="Andrzejewski T.M."/>
            <person name="Davidsen T.M."/>
            <person name="Wayne K.J."/>
            <person name="Tettelin H."/>
            <person name="Glass J.I."/>
            <person name="Rusch D."/>
            <person name="Podicherti R."/>
            <person name="Tsui H.-C.T."/>
            <person name="Winkler M.E."/>
        </authorList>
    </citation>
    <scope>NUCLEOTIDE SEQUENCE</scope>
</reference>
<organism evidence="1">
    <name type="scientific">marine metagenome</name>
    <dbReference type="NCBI Taxonomy" id="408172"/>
    <lineage>
        <taxon>unclassified sequences</taxon>
        <taxon>metagenomes</taxon>
        <taxon>ecological metagenomes</taxon>
    </lineage>
</organism>
<protein>
    <submittedName>
        <fullName evidence="1">Uncharacterized protein</fullName>
    </submittedName>
</protein>
<sequence length="56" mass="6337">MKKVLYIILIFLITLAIFSCAEDEPFYSNPFTDTTAPVIEEVTFVTTPTNDSTPDY</sequence>